<accession>A0A2G2YCW9</accession>
<evidence type="ECO:0000313" key="1">
    <source>
        <dbReference type="EMBL" id="PHT67549.1"/>
    </source>
</evidence>
<dbReference type="CDD" id="cd09272">
    <property type="entry name" value="RNase_HI_RT_Ty1"/>
    <property type="match status" value="1"/>
</dbReference>
<proteinExistence type="predicted"/>
<sequence length="134" mass="15508">MISWKCKKQSQTSKSSTEVEYRSMSAACSEIIWLRRLLSELGIKMEGSTILYGDNTSAIRIATNPVHHESTKHIDIDCHYIRELVEDRSINLRYISSKDQLDDLFTKAMSRSQHNYLLSKIMFCDTEHKLEGGY</sequence>
<comment type="caution">
    <text evidence="1">The sequence shown here is derived from an EMBL/GenBank/DDBJ whole genome shotgun (WGS) entry which is preliminary data.</text>
</comment>
<dbReference type="Gramene" id="PHT67549">
    <property type="protein sequence ID" value="PHT67549"/>
    <property type="gene ID" value="T459_27036"/>
</dbReference>
<dbReference type="PANTHER" id="PTHR11439">
    <property type="entry name" value="GAG-POL-RELATED RETROTRANSPOSON"/>
    <property type="match status" value="1"/>
</dbReference>
<reference evidence="1 2" key="2">
    <citation type="journal article" date="2017" name="Genome Biol.">
        <title>New reference genome sequences of hot pepper reveal the massive evolution of plant disease-resistance genes by retroduplication.</title>
        <authorList>
            <person name="Kim S."/>
            <person name="Park J."/>
            <person name="Yeom S.I."/>
            <person name="Kim Y.M."/>
            <person name="Seo E."/>
            <person name="Kim K.T."/>
            <person name="Kim M.S."/>
            <person name="Lee J.M."/>
            <person name="Cheong K."/>
            <person name="Shin H.S."/>
            <person name="Kim S.B."/>
            <person name="Han K."/>
            <person name="Lee J."/>
            <person name="Park M."/>
            <person name="Lee H.A."/>
            <person name="Lee H.Y."/>
            <person name="Lee Y."/>
            <person name="Oh S."/>
            <person name="Lee J.H."/>
            <person name="Choi E."/>
            <person name="Choi E."/>
            <person name="Lee S.E."/>
            <person name="Jeon J."/>
            <person name="Kim H."/>
            <person name="Choi G."/>
            <person name="Song H."/>
            <person name="Lee J."/>
            <person name="Lee S.C."/>
            <person name="Kwon J.K."/>
            <person name="Lee H.Y."/>
            <person name="Koo N."/>
            <person name="Hong Y."/>
            <person name="Kim R.W."/>
            <person name="Kang W.H."/>
            <person name="Huh J.H."/>
            <person name="Kang B.C."/>
            <person name="Yang T.J."/>
            <person name="Lee Y.H."/>
            <person name="Bennetzen J.L."/>
            <person name="Choi D."/>
        </authorList>
    </citation>
    <scope>NUCLEOTIDE SEQUENCE [LARGE SCALE GENOMIC DNA]</scope>
    <source>
        <strain evidence="2">cv. CM334</strain>
    </source>
</reference>
<dbReference type="STRING" id="4072.A0A2G2YCW9"/>
<keyword evidence="2" id="KW-1185">Reference proteome</keyword>
<organism evidence="1 2">
    <name type="scientific">Capsicum annuum</name>
    <name type="common">Capsicum pepper</name>
    <dbReference type="NCBI Taxonomy" id="4072"/>
    <lineage>
        <taxon>Eukaryota</taxon>
        <taxon>Viridiplantae</taxon>
        <taxon>Streptophyta</taxon>
        <taxon>Embryophyta</taxon>
        <taxon>Tracheophyta</taxon>
        <taxon>Spermatophyta</taxon>
        <taxon>Magnoliopsida</taxon>
        <taxon>eudicotyledons</taxon>
        <taxon>Gunneridae</taxon>
        <taxon>Pentapetalae</taxon>
        <taxon>asterids</taxon>
        <taxon>lamiids</taxon>
        <taxon>Solanales</taxon>
        <taxon>Solanaceae</taxon>
        <taxon>Solanoideae</taxon>
        <taxon>Capsiceae</taxon>
        <taxon>Capsicum</taxon>
    </lineage>
</organism>
<protein>
    <recommendedName>
        <fullName evidence="3">Retrovirus-related Pol polyprotein from transposon TNT 1-94</fullName>
    </recommendedName>
</protein>
<dbReference type="PANTHER" id="PTHR11439:SF497">
    <property type="entry name" value="CYSTEINE-RICH RLK (RECEPTOR-LIKE PROTEIN KINASE) 8"/>
    <property type="match status" value="1"/>
</dbReference>
<evidence type="ECO:0008006" key="3">
    <source>
        <dbReference type="Google" id="ProtNLM"/>
    </source>
</evidence>
<dbReference type="AlphaFoldDB" id="A0A2G2YCW9"/>
<gene>
    <name evidence="1" type="ORF">T459_27036</name>
</gene>
<evidence type="ECO:0000313" key="2">
    <source>
        <dbReference type="Proteomes" id="UP000222542"/>
    </source>
</evidence>
<dbReference type="OMA" id="HEQTEHI"/>
<dbReference type="EMBL" id="AYRZ02000011">
    <property type="protein sequence ID" value="PHT67549.1"/>
    <property type="molecule type" value="Genomic_DNA"/>
</dbReference>
<name>A0A2G2YCW9_CAPAN</name>
<reference evidence="1 2" key="1">
    <citation type="journal article" date="2014" name="Nat. Genet.">
        <title>Genome sequence of the hot pepper provides insights into the evolution of pungency in Capsicum species.</title>
        <authorList>
            <person name="Kim S."/>
            <person name="Park M."/>
            <person name="Yeom S.I."/>
            <person name="Kim Y.M."/>
            <person name="Lee J.M."/>
            <person name="Lee H.A."/>
            <person name="Seo E."/>
            <person name="Choi J."/>
            <person name="Cheong K."/>
            <person name="Kim K.T."/>
            <person name="Jung K."/>
            <person name="Lee G.W."/>
            <person name="Oh S.K."/>
            <person name="Bae C."/>
            <person name="Kim S.B."/>
            <person name="Lee H.Y."/>
            <person name="Kim S.Y."/>
            <person name="Kim M.S."/>
            <person name="Kang B.C."/>
            <person name="Jo Y.D."/>
            <person name="Yang H.B."/>
            <person name="Jeong H.J."/>
            <person name="Kang W.H."/>
            <person name="Kwon J.K."/>
            <person name="Shin C."/>
            <person name="Lim J.Y."/>
            <person name="Park J.H."/>
            <person name="Huh J.H."/>
            <person name="Kim J.S."/>
            <person name="Kim B.D."/>
            <person name="Cohen O."/>
            <person name="Paran I."/>
            <person name="Suh M.C."/>
            <person name="Lee S.B."/>
            <person name="Kim Y.K."/>
            <person name="Shin Y."/>
            <person name="Noh S.J."/>
            <person name="Park J."/>
            <person name="Seo Y.S."/>
            <person name="Kwon S.Y."/>
            <person name="Kim H.A."/>
            <person name="Park J.M."/>
            <person name="Kim H.J."/>
            <person name="Choi S.B."/>
            <person name="Bosland P.W."/>
            <person name="Reeves G."/>
            <person name="Jo S.H."/>
            <person name="Lee B.W."/>
            <person name="Cho H.T."/>
            <person name="Choi H.S."/>
            <person name="Lee M.S."/>
            <person name="Yu Y."/>
            <person name="Do Choi Y."/>
            <person name="Park B.S."/>
            <person name="van Deynze A."/>
            <person name="Ashrafi H."/>
            <person name="Hill T."/>
            <person name="Kim W.T."/>
            <person name="Pai H.S."/>
            <person name="Ahn H.K."/>
            <person name="Yeam I."/>
            <person name="Giovannoni J.J."/>
            <person name="Rose J.K."/>
            <person name="Sorensen I."/>
            <person name="Lee S.J."/>
            <person name="Kim R.W."/>
            <person name="Choi I.Y."/>
            <person name="Choi B.S."/>
            <person name="Lim J.S."/>
            <person name="Lee Y.H."/>
            <person name="Choi D."/>
        </authorList>
    </citation>
    <scope>NUCLEOTIDE SEQUENCE [LARGE SCALE GENOMIC DNA]</scope>
    <source>
        <strain evidence="2">cv. CM334</strain>
    </source>
</reference>
<dbReference type="Proteomes" id="UP000222542">
    <property type="component" value="Unassembled WGS sequence"/>
</dbReference>